<evidence type="ECO:0000313" key="1">
    <source>
        <dbReference type="EMBL" id="MDQ1151902.1"/>
    </source>
</evidence>
<name>A0ABU0UAK1_9SPHI</name>
<organism evidence="1 2">
    <name type="scientific">Sphingobacterium zeae</name>
    <dbReference type="NCBI Taxonomy" id="1776859"/>
    <lineage>
        <taxon>Bacteria</taxon>
        <taxon>Pseudomonadati</taxon>
        <taxon>Bacteroidota</taxon>
        <taxon>Sphingobacteriia</taxon>
        <taxon>Sphingobacteriales</taxon>
        <taxon>Sphingobacteriaceae</taxon>
        <taxon>Sphingobacterium</taxon>
    </lineage>
</organism>
<dbReference type="RefSeq" id="WP_307187317.1">
    <property type="nucleotide sequence ID" value="NZ_JAUTBA010000001.1"/>
</dbReference>
<proteinExistence type="predicted"/>
<dbReference type="EMBL" id="JAUTBA010000001">
    <property type="protein sequence ID" value="MDQ1151902.1"/>
    <property type="molecule type" value="Genomic_DNA"/>
</dbReference>
<sequence length="193" mass="22159">MKSNTKYFIIYAMVSLLLLTACKKENSVVKPPVDPPIEVNDLKLKLDSKKVLDFQKITSSSLASSLAESEIKKYFEDRVDLSIPKEIIVEKDSTILIKQFGITERYKSKWESDDLYLQDSDESSSKLIGAKKNKTDFVLSMSFYSKKSVTQSSHNFLIGQEYNLKSYDHLLSKNAENTDFIWLKIDLLYNTSK</sequence>
<dbReference type="Proteomes" id="UP001244640">
    <property type="component" value="Unassembled WGS sequence"/>
</dbReference>
<dbReference type="PROSITE" id="PS51257">
    <property type="entry name" value="PROKAR_LIPOPROTEIN"/>
    <property type="match status" value="1"/>
</dbReference>
<reference evidence="1 2" key="1">
    <citation type="submission" date="2023-07" db="EMBL/GenBank/DDBJ databases">
        <title>Functional and genomic diversity of the sorghum phyllosphere microbiome.</title>
        <authorList>
            <person name="Shade A."/>
        </authorList>
    </citation>
    <scope>NUCLEOTIDE SEQUENCE [LARGE SCALE GENOMIC DNA]</scope>
    <source>
        <strain evidence="1 2">SORGH_AS_0892</strain>
    </source>
</reference>
<gene>
    <name evidence="1" type="ORF">QE382_003886</name>
</gene>
<evidence type="ECO:0000313" key="2">
    <source>
        <dbReference type="Proteomes" id="UP001244640"/>
    </source>
</evidence>
<evidence type="ECO:0008006" key="3">
    <source>
        <dbReference type="Google" id="ProtNLM"/>
    </source>
</evidence>
<protein>
    <recommendedName>
        <fullName evidence="3">Lipoprotein</fullName>
    </recommendedName>
</protein>
<keyword evidence="2" id="KW-1185">Reference proteome</keyword>
<accession>A0ABU0UAK1</accession>
<comment type="caution">
    <text evidence="1">The sequence shown here is derived from an EMBL/GenBank/DDBJ whole genome shotgun (WGS) entry which is preliminary data.</text>
</comment>